<name>A0A5J4WRF8_9EUKA</name>
<dbReference type="Gene3D" id="3.30.40.10">
    <property type="entry name" value="Zinc/RING finger domain, C3HC4 (zinc finger)"/>
    <property type="match status" value="1"/>
</dbReference>
<reference evidence="2 3" key="1">
    <citation type="submission" date="2019-03" db="EMBL/GenBank/DDBJ databases">
        <title>Single cell metagenomics reveals metabolic interactions within the superorganism composed of flagellate Streblomastix strix and complex community of Bacteroidetes bacteria on its surface.</title>
        <authorList>
            <person name="Treitli S.C."/>
            <person name="Kolisko M."/>
            <person name="Husnik F."/>
            <person name="Keeling P."/>
            <person name="Hampl V."/>
        </authorList>
    </citation>
    <scope>NUCLEOTIDE SEQUENCE [LARGE SCALE GENOMIC DNA]</scope>
    <source>
        <strain evidence="2">ST1C</strain>
    </source>
</reference>
<evidence type="ECO:0000313" key="2">
    <source>
        <dbReference type="EMBL" id="KAA6397500.1"/>
    </source>
</evidence>
<dbReference type="SUPFAM" id="SSF57850">
    <property type="entry name" value="RING/U-box"/>
    <property type="match status" value="1"/>
</dbReference>
<dbReference type="GO" id="GO:0034450">
    <property type="term" value="F:ubiquitin-ubiquitin ligase activity"/>
    <property type="evidence" value="ECO:0007669"/>
    <property type="project" value="InterPro"/>
</dbReference>
<accession>A0A5J4WRF8</accession>
<dbReference type="InterPro" id="IPR013083">
    <property type="entry name" value="Znf_RING/FYVE/PHD"/>
</dbReference>
<proteinExistence type="predicted"/>
<dbReference type="InterPro" id="IPR003613">
    <property type="entry name" value="Ubox_domain"/>
</dbReference>
<feature type="domain" description="U-box" evidence="1">
    <location>
        <begin position="26"/>
        <end position="88"/>
    </location>
</feature>
<dbReference type="GO" id="GO:0000151">
    <property type="term" value="C:ubiquitin ligase complex"/>
    <property type="evidence" value="ECO:0007669"/>
    <property type="project" value="InterPro"/>
</dbReference>
<dbReference type="OrthoDB" id="20295at2759"/>
<dbReference type="InterPro" id="IPR045132">
    <property type="entry name" value="UBE4"/>
</dbReference>
<sequence length="101" mass="12083">QTPGTEEAEELEFERWLNELEEYPKGFEDQILNTLIRRPVLLPSGNVTDYNCIFQNICNYGKDPFNNNPLYIDQLEPLPELEKQINDWIEQKRVEWKALRK</sequence>
<evidence type="ECO:0000313" key="3">
    <source>
        <dbReference type="Proteomes" id="UP000324800"/>
    </source>
</evidence>
<dbReference type="PANTHER" id="PTHR13931">
    <property type="entry name" value="UBIQUITINATION FACTOR E4"/>
    <property type="match status" value="1"/>
</dbReference>
<dbReference type="EMBL" id="SNRW01001165">
    <property type="protein sequence ID" value="KAA6397500.1"/>
    <property type="molecule type" value="Genomic_DNA"/>
</dbReference>
<organism evidence="2 3">
    <name type="scientific">Streblomastix strix</name>
    <dbReference type="NCBI Taxonomy" id="222440"/>
    <lineage>
        <taxon>Eukaryota</taxon>
        <taxon>Metamonada</taxon>
        <taxon>Preaxostyla</taxon>
        <taxon>Oxymonadida</taxon>
        <taxon>Streblomastigidae</taxon>
        <taxon>Streblomastix</taxon>
    </lineage>
</organism>
<gene>
    <name evidence="2" type="ORF">EZS28_006980</name>
</gene>
<comment type="caution">
    <text evidence="2">The sequence shown here is derived from an EMBL/GenBank/DDBJ whole genome shotgun (WGS) entry which is preliminary data.</text>
</comment>
<dbReference type="PANTHER" id="PTHR13931:SF2">
    <property type="entry name" value="UBIQUITIN CONJUGATION FACTOR E4 B"/>
    <property type="match status" value="1"/>
</dbReference>
<dbReference type="SMART" id="SM00504">
    <property type="entry name" value="Ubox"/>
    <property type="match status" value="1"/>
</dbReference>
<protein>
    <recommendedName>
        <fullName evidence="1">U-box domain-containing protein</fullName>
    </recommendedName>
</protein>
<dbReference type="GO" id="GO:0036503">
    <property type="term" value="P:ERAD pathway"/>
    <property type="evidence" value="ECO:0007669"/>
    <property type="project" value="InterPro"/>
</dbReference>
<feature type="non-terminal residue" evidence="2">
    <location>
        <position position="1"/>
    </location>
</feature>
<dbReference type="AlphaFoldDB" id="A0A5J4WRF8"/>
<dbReference type="GO" id="GO:0000209">
    <property type="term" value="P:protein polyubiquitination"/>
    <property type="evidence" value="ECO:0007669"/>
    <property type="project" value="TreeGrafter"/>
</dbReference>
<dbReference type="GO" id="GO:0005634">
    <property type="term" value="C:nucleus"/>
    <property type="evidence" value="ECO:0007669"/>
    <property type="project" value="TreeGrafter"/>
</dbReference>
<evidence type="ECO:0000259" key="1">
    <source>
        <dbReference type="SMART" id="SM00504"/>
    </source>
</evidence>
<dbReference type="Pfam" id="PF04564">
    <property type="entry name" value="U-box"/>
    <property type="match status" value="1"/>
</dbReference>
<dbReference type="GO" id="GO:0005737">
    <property type="term" value="C:cytoplasm"/>
    <property type="evidence" value="ECO:0007669"/>
    <property type="project" value="TreeGrafter"/>
</dbReference>
<dbReference type="Proteomes" id="UP000324800">
    <property type="component" value="Unassembled WGS sequence"/>
</dbReference>